<accession>A0A6J7GZY7</accession>
<dbReference type="GO" id="GO:0005737">
    <property type="term" value="C:cytoplasm"/>
    <property type="evidence" value="ECO:0007669"/>
    <property type="project" value="UniProtKB-SubCell"/>
</dbReference>
<evidence type="ECO:0000259" key="11">
    <source>
        <dbReference type="Pfam" id="PF02768"/>
    </source>
</evidence>
<comment type="similarity">
    <text evidence="2">Belongs to the beta sliding clamp family.</text>
</comment>
<sequence length="371" mass="39213">MKFRIERDAFADAVTWVARTLPTRPSRPVLAGILIHTSASGIALSSFDAETAAQVDVEATVSEEGRVLVPGRLLGDIARSLPAQPVEFAVEGTRVQVTCGRSSFTLPTLPVDEYPALPDMPSASGSIPGASFASAVSQVAIAAGRDDALPFLTGIRIEIDDTRVTLVATDRYRLAVREFDWVPATPGLDVQALAPAKTLADTAKSLANADTVNLGVSAVEPANLLGFEGNGRRTTARLLDAGFPDYRALLPKESISAAIINTAALIDSVKRVALVAERNTPLKMSFSSNEVVLRAGTGDEAQASEVLECTLEGPDIEIALNPHYLLDGLGVLDSASTRMSFTVPEKPVVITPATDDAPNFHYLLMPVRLAG</sequence>
<reference evidence="12" key="1">
    <citation type="submission" date="2020-05" db="EMBL/GenBank/DDBJ databases">
        <authorList>
            <person name="Chiriac C."/>
            <person name="Salcher M."/>
            <person name="Ghai R."/>
            <person name="Kavagutti S V."/>
        </authorList>
    </citation>
    <scope>NUCLEOTIDE SEQUENCE</scope>
</reference>
<keyword evidence="4" id="KW-0808">Transferase</keyword>
<evidence type="ECO:0000256" key="7">
    <source>
        <dbReference type="ARBA" id="ARBA00022932"/>
    </source>
</evidence>
<gene>
    <name evidence="12" type="ORF">UFOPK3610_00928</name>
</gene>
<dbReference type="InterPro" id="IPR022637">
    <property type="entry name" value="DNA_polIII_beta_cen"/>
</dbReference>
<dbReference type="Gene3D" id="3.10.150.10">
    <property type="entry name" value="DNA Polymerase III, subunit A, domain 2"/>
    <property type="match status" value="3"/>
</dbReference>
<dbReference type="PANTHER" id="PTHR30478:SF0">
    <property type="entry name" value="BETA SLIDING CLAMP"/>
    <property type="match status" value="1"/>
</dbReference>
<dbReference type="EMBL" id="CAFBMR010000030">
    <property type="protein sequence ID" value="CAB4912864.1"/>
    <property type="molecule type" value="Genomic_DNA"/>
</dbReference>
<dbReference type="Pfam" id="PF00712">
    <property type="entry name" value="DNA_pol3_beta"/>
    <property type="match status" value="1"/>
</dbReference>
<dbReference type="Pfam" id="PF02768">
    <property type="entry name" value="DNA_pol3_beta_3"/>
    <property type="match status" value="1"/>
</dbReference>
<evidence type="ECO:0000259" key="9">
    <source>
        <dbReference type="Pfam" id="PF00712"/>
    </source>
</evidence>
<evidence type="ECO:0000256" key="5">
    <source>
        <dbReference type="ARBA" id="ARBA00022695"/>
    </source>
</evidence>
<protein>
    <submittedName>
        <fullName evidence="12">Unannotated protein</fullName>
    </submittedName>
</protein>
<evidence type="ECO:0000259" key="10">
    <source>
        <dbReference type="Pfam" id="PF02767"/>
    </source>
</evidence>
<keyword evidence="3" id="KW-0963">Cytoplasm</keyword>
<dbReference type="Pfam" id="PF02767">
    <property type="entry name" value="DNA_pol3_beta_2"/>
    <property type="match status" value="1"/>
</dbReference>
<dbReference type="GO" id="GO:0008408">
    <property type="term" value="F:3'-5' exonuclease activity"/>
    <property type="evidence" value="ECO:0007669"/>
    <property type="project" value="InterPro"/>
</dbReference>
<dbReference type="CDD" id="cd00140">
    <property type="entry name" value="beta_clamp"/>
    <property type="match status" value="1"/>
</dbReference>
<evidence type="ECO:0000256" key="1">
    <source>
        <dbReference type="ARBA" id="ARBA00004496"/>
    </source>
</evidence>
<dbReference type="FunFam" id="3.10.150.10:FF:000005">
    <property type="entry name" value="Beta sliding clamp"/>
    <property type="match status" value="1"/>
</dbReference>
<dbReference type="PANTHER" id="PTHR30478">
    <property type="entry name" value="DNA POLYMERASE III SUBUNIT BETA"/>
    <property type="match status" value="1"/>
</dbReference>
<name>A0A6J7GZY7_9ZZZZ</name>
<evidence type="ECO:0000313" key="12">
    <source>
        <dbReference type="EMBL" id="CAB4912864.1"/>
    </source>
</evidence>
<dbReference type="GO" id="GO:0003677">
    <property type="term" value="F:DNA binding"/>
    <property type="evidence" value="ECO:0007669"/>
    <property type="project" value="UniProtKB-KW"/>
</dbReference>
<feature type="domain" description="DNA polymerase III beta sliding clamp N-terminal" evidence="9">
    <location>
        <begin position="1"/>
        <end position="118"/>
    </location>
</feature>
<evidence type="ECO:0000256" key="6">
    <source>
        <dbReference type="ARBA" id="ARBA00022705"/>
    </source>
</evidence>
<dbReference type="AlphaFoldDB" id="A0A6J7GZY7"/>
<evidence type="ECO:0000256" key="8">
    <source>
        <dbReference type="ARBA" id="ARBA00023125"/>
    </source>
</evidence>
<dbReference type="NCBIfam" id="TIGR00663">
    <property type="entry name" value="dnan"/>
    <property type="match status" value="1"/>
</dbReference>
<evidence type="ECO:0000256" key="2">
    <source>
        <dbReference type="ARBA" id="ARBA00010752"/>
    </source>
</evidence>
<keyword evidence="8" id="KW-0238">DNA-binding</keyword>
<evidence type="ECO:0000256" key="3">
    <source>
        <dbReference type="ARBA" id="ARBA00022490"/>
    </source>
</evidence>
<proteinExistence type="inferred from homology"/>
<dbReference type="PIRSF" id="PIRSF000804">
    <property type="entry name" value="DNA_pol_III_b"/>
    <property type="match status" value="1"/>
</dbReference>
<dbReference type="InterPro" id="IPR022635">
    <property type="entry name" value="DNA_polIII_beta_C"/>
</dbReference>
<evidence type="ECO:0000256" key="4">
    <source>
        <dbReference type="ARBA" id="ARBA00022679"/>
    </source>
</evidence>
<feature type="domain" description="DNA polymerase III beta sliding clamp C-terminal" evidence="11">
    <location>
        <begin position="248"/>
        <end position="368"/>
    </location>
</feature>
<dbReference type="GO" id="GO:0003887">
    <property type="term" value="F:DNA-directed DNA polymerase activity"/>
    <property type="evidence" value="ECO:0007669"/>
    <property type="project" value="UniProtKB-KW"/>
</dbReference>
<feature type="domain" description="DNA polymerase III beta sliding clamp central" evidence="10">
    <location>
        <begin position="127"/>
        <end position="245"/>
    </location>
</feature>
<keyword evidence="7" id="KW-0239">DNA-directed DNA polymerase</keyword>
<organism evidence="12">
    <name type="scientific">freshwater metagenome</name>
    <dbReference type="NCBI Taxonomy" id="449393"/>
    <lineage>
        <taxon>unclassified sequences</taxon>
        <taxon>metagenomes</taxon>
        <taxon>ecological metagenomes</taxon>
    </lineage>
</organism>
<dbReference type="InterPro" id="IPR001001">
    <property type="entry name" value="DNA_polIII_beta"/>
</dbReference>
<comment type="subcellular location">
    <subcellularLocation>
        <location evidence="1">Cytoplasm</location>
    </subcellularLocation>
</comment>
<keyword evidence="6" id="KW-0235">DNA replication</keyword>
<dbReference type="InterPro" id="IPR022634">
    <property type="entry name" value="DNA_polIII_beta_N"/>
</dbReference>
<dbReference type="InterPro" id="IPR046938">
    <property type="entry name" value="DNA_clamp_sf"/>
</dbReference>
<dbReference type="SUPFAM" id="SSF55979">
    <property type="entry name" value="DNA clamp"/>
    <property type="match status" value="3"/>
</dbReference>
<dbReference type="GO" id="GO:0009360">
    <property type="term" value="C:DNA polymerase III complex"/>
    <property type="evidence" value="ECO:0007669"/>
    <property type="project" value="InterPro"/>
</dbReference>
<keyword evidence="5" id="KW-0548">Nucleotidyltransferase</keyword>
<dbReference type="GO" id="GO:0006271">
    <property type="term" value="P:DNA strand elongation involved in DNA replication"/>
    <property type="evidence" value="ECO:0007669"/>
    <property type="project" value="TreeGrafter"/>
</dbReference>
<dbReference type="SMART" id="SM00480">
    <property type="entry name" value="POL3Bc"/>
    <property type="match status" value="1"/>
</dbReference>